<dbReference type="CDD" id="cd01314">
    <property type="entry name" value="D-HYD"/>
    <property type="match status" value="1"/>
</dbReference>
<dbReference type="InterPro" id="IPR011778">
    <property type="entry name" value="Hydantoinase/dihydroPyrase"/>
</dbReference>
<evidence type="ECO:0000313" key="8">
    <source>
        <dbReference type="Proteomes" id="UP000325003"/>
    </source>
</evidence>
<organism evidence="7 8">
    <name type="scientific">Nocardioides humilatus</name>
    <dbReference type="NCBI Taxonomy" id="2607660"/>
    <lineage>
        <taxon>Bacteria</taxon>
        <taxon>Bacillati</taxon>
        <taxon>Actinomycetota</taxon>
        <taxon>Actinomycetes</taxon>
        <taxon>Propionibacteriales</taxon>
        <taxon>Nocardioidaceae</taxon>
        <taxon>Nocardioides</taxon>
    </lineage>
</organism>
<evidence type="ECO:0000256" key="3">
    <source>
        <dbReference type="ARBA" id="ARBA00022723"/>
    </source>
</evidence>
<evidence type="ECO:0000256" key="4">
    <source>
        <dbReference type="ARBA" id="ARBA00022801"/>
    </source>
</evidence>
<comment type="cofactor">
    <cofactor evidence="1">
        <name>Zn(2+)</name>
        <dbReference type="ChEBI" id="CHEBI:29105"/>
    </cofactor>
</comment>
<reference evidence="7 8" key="2">
    <citation type="submission" date="2019-09" db="EMBL/GenBank/DDBJ databases">
        <authorList>
            <person name="Jin C."/>
        </authorList>
    </citation>
    <scope>NUCLEOTIDE SEQUENCE [LARGE SCALE GENOMIC DNA]</scope>
    <source>
        <strain evidence="7 8">BN130099</strain>
    </source>
</reference>
<evidence type="ECO:0000256" key="2">
    <source>
        <dbReference type="ARBA" id="ARBA00008829"/>
    </source>
</evidence>
<dbReference type="EMBL" id="VUJV01000002">
    <property type="protein sequence ID" value="KAA1420215.1"/>
    <property type="molecule type" value="Genomic_DNA"/>
</dbReference>
<dbReference type="RefSeq" id="WP_149727639.1">
    <property type="nucleotide sequence ID" value="NZ_VUJV01000002.1"/>
</dbReference>
<feature type="domain" description="Amidohydrolase-related" evidence="6">
    <location>
        <begin position="54"/>
        <end position="450"/>
    </location>
</feature>
<evidence type="ECO:0000313" key="7">
    <source>
        <dbReference type="EMBL" id="KAA1420215.1"/>
    </source>
</evidence>
<dbReference type="SUPFAM" id="SSF51556">
    <property type="entry name" value="Metallo-dependent hydrolases"/>
    <property type="match status" value="1"/>
</dbReference>
<gene>
    <name evidence="7" type="primary">hydA</name>
    <name evidence="7" type="ORF">F0U44_07255</name>
</gene>
<dbReference type="GO" id="GO:0005829">
    <property type="term" value="C:cytosol"/>
    <property type="evidence" value="ECO:0007669"/>
    <property type="project" value="TreeGrafter"/>
</dbReference>
<dbReference type="PANTHER" id="PTHR11647">
    <property type="entry name" value="HYDRANTOINASE/DIHYDROPYRIMIDINASE FAMILY MEMBER"/>
    <property type="match status" value="1"/>
</dbReference>
<evidence type="ECO:0000259" key="6">
    <source>
        <dbReference type="Pfam" id="PF01979"/>
    </source>
</evidence>
<keyword evidence="4 7" id="KW-0378">Hydrolase</keyword>
<dbReference type="Gene3D" id="2.30.40.10">
    <property type="entry name" value="Urease, subunit C, domain 1"/>
    <property type="match status" value="1"/>
</dbReference>
<name>A0A5B1LHL8_9ACTN</name>
<dbReference type="SUPFAM" id="SSF51338">
    <property type="entry name" value="Composite domain of metallo-dependent hydrolases"/>
    <property type="match status" value="2"/>
</dbReference>
<protein>
    <submittedName>
        <fullName evidence="7">Dihydropyrimidinase</fullName>
        <ecNumber evidence="7">3.5.2.2</ecNumber>
    </submittedName>
</protein>
<reference evidence="7 8" key="1">
    <citation type="submission" date="2019-09" db="EMBL/GenBank/DDBJ databases">
        <title>Nocardioides panacisoli sp. nov., isolated from the soil of a ginseng field.</title>
        <authorList>
            <person name="Cho C."/>
        </authorList>
    </citation>
    <scope>NUCLEOTIDE SEQUENCE [LARGE SCALE GENOMIC DNA]</scope>
    <source>
        <strain evidence="7 8">BN130099</strain>
    </source>
</reference>
<sequence>MTILIKGGTVVSSTGRTEADVLVDGERIVAVVAPGSDLAAGITADKVIDATGKYVIPGGIDAHTHMQLPFGGTEASDTFETGTIAAAWGGTTSIIDFAVQKTGERVEDGLSAWHEKARGNCAVDYGFHQIIGGVDEQSLKAMETLVDEGITSYKMFMAYPGVFYATDDQILRAMQKARELGLMTMMHAENGPVIDVLAEQLYNQGKTTPYFHGIARAWQMEEEATHRAIMLAHLTDAPLYVVHVSAKQAVEQLAAARDRGQNVFGETCPQYLYLSLEEQLGATGDPTWGDFEGAKWVCSTPLRSRAEGHQDAMWQGLRTNDLQMVSTDHCPFCMKDQKELGRGDFRAIPNGIGSIEHRMDLLYQGVVTGQISLERWVELTSTTPARMFGLYGKKGVIQPGADADIVVYDPNGHTSIGVGKTHHMAMDHSAWEGYEIDGHVDVVISRGSVVVSDGAFHGRAGHGQYLKRGLTQYLV</sequence>
<dbReference type="InterPro" id="IPR006680">
    <property type="entry name" value="Amidohydro-rel"/>
</dbReference>
<evidence type="ECO:0000256" key="1">
    <source>
        <dbReference type="ARBA" id="ARBA00001947"/>
    </source>
</evidence>
<comment type="similarity">
    <text evidence="2">Belongs to the metallo-dependent hydrolases superfamily. Hydantoinase/dihydropyrimidinase family.</text>
</comment>
<dbReference type="Proteomes" id="UP000325003">
    <property type="component" value="Unassembled WGS sequence"/>
</dbReference>
<dbReference type="AlphaFoldDB" id="A0A5B1LHL8"/>
<dbReference type="InterPro" id="IPR050378">
    <property type="entry name" value="Metallo-dep_Hydrolases_sf"/>
</dbReference>
<comment type="PTM">
    <text evidence="5">Carbamylation allows a single lysine to coordinate two divalent metal cations.</text>
</comment>
<dbReference type="NCBIfam" id="TIGR02033">
    <property type="entry name" value="D-hydantoinase"/>
    <property type="match status" value="1"/>
</dbReference>
<dbReference type="FunFam" id="3.20.20.140:FF:000037">
    <property type="entry name" value="Dihydropyrimidinase"/>
    <property type="match status" value="1"/>
</dbReference>
<dbReference type="GO" id="GO:0004157">
    <property type="term" value="F:dihydropyrimidinase activity"/>
    <property type="evidence" value="ECO:0007669"/>
    <property type="project" value="UniProtKB-EC"/>
</dbReference>
<dbReference type="InterPro" id="IPR032466">
    <property type="entry name" value="Metal_Hydrolase"/>
</dbReference>
<dbReference type="Pfam" id="PF01979">
    <property type="entry name" value="Amidohydro_1"/>
    <property type="match status" value="1"/>
</dbReference>
<dbReference type="GO" id="GO:0046872">
    <property type="term" value="F:metal ion binding"/>
    <property type="evidence" value="ECO:0007669"/>
    <property type="project" value="UniProtKB-KW"/>
</dbReference>
<comment type="caution">
    <text evidence="7">The sequence shown here is derived from an EMBL/GenBank/DDBJ whole genome shotgun (WGS) entry which is preliminary data.</text>
</comment>
<feature type="modified residue" description="N6-carboxylysine" evidence="5">
    <location>
        <position position="154"/>
    </location>
</feature>
<dbReference type="PANTHER" id="PTHR11647:SF1">
    <property type="entry name" value="COLLAPSIN RESPONSE MEDIATOR PROTEIN"/>
    <property type="match status" value="1"/>
</dbReference>
<accession>A0A5B1LHL8</accession>
<proteinExistence type="inferred from homology"/>
<keyword evidence="8" id="KW-1185">Reference proteome</keyword>
<evidence type="ECO:0000256" key="5">
    <source>
        <dbReference type="PIRSR" id="PIRSR611778-50"/>
    </source>
</evidence>
<dbReference type="EC" id="3.5.2.2" evidence="7"/>
<dbReference type="Gene3D" id="3.20.20.140">
    <property type="entry name" value="Metal-dependent hydrolases"/>
    <property type="match status" value="1"/>
</dbReference>
<keyword evidence="3" id="KW-0479">Metal-binding</keyword>
<dbReference type="InterPro" id="IPR011059">
    <property type="entry name" value="Metal-dep_hydrolase_composite"/>
</dbReference>